<evidence type="ECO:0000256" key="1">
    <source>
        <dbReference type="SAM" id="MobiDB-lite"/>
    </source>
</evidence>
<gene>
    <name evidence="2" type="ORF">HNR71_006132</name>
    <name evidence="3" type="ORF">HPO96_25675</name>
</gene>
<dbReference type="EMBL" id="JACHKF010000001">
    <property type="protein sequence ID" value="MBB6570495.1"/>
    <property type="molecule type" value="Genomic_DNA"/>
</dbReference>
<feature type="compositionally biased region" description="Low complexity" evidence="1">
    <location>
        <begin position="1"/>
        <end position="11"/>
    </location>
</feature>
<sequence>MTEAPPVAEAVEPPRTEVNHSDGPIHTGTGNQLNDIRYYESRPRKPRVTSVTPASLRELADRFVAPPGFQRAATVLARSDGLVILSGAAGTGRNAAALMLLRTGITADTVVRFISPDRETSAVAVERRIFEAEDVRDDDRLVLDLSEADGESFAELQDYLPALQPALEQRRAKLVAILPHPHGESLKTELLPFVVEIRRPDMLEILRRRFAAEGLSATDLSGYRDAFGSSSIDALVRVVHRVREARHARPGIATDALLAEILNSAEKRRQRVAYAVKSLEAARPRALLIAAALLHGFSLQTVFLAQERLLESLRVADTEDHALEVPRVEQALAELTLELSVTPEPGQRLLFRDLELPAEVLRHFWDEMPWLRGRLTGWVGDLVESGVGTLDRFDMATVARRFGAQCRRTRDADLAVRLVEKWSDDRYQSQRSAAYTLLEELLDDDGTAPAARQLLYGWSRDARLSDGRAAIVVSACVKILAERYLDQAVVRLFWLADHSAPDVRLAAQDGLRQLAAEPGRRLAVIDAVLERWRFDPAKFAAVAAPELLSIFRGTAALERIVAGWQRALLESEGTRQSTLFRLWLRAYAEALTEGRSSDADAVQRLLAQVCAHHRELLDALFTTTLEWLDVRGDDPIRRRTAQVVEELVRRGRRLIAPEADS</sequence>
<comment type="caution">
    <text evidence="3">The sequence shown here is derived from an EMBL/GenBank/DDBJ whole genome shotgun (WGS) entry which is preliminary data.</text>
</comment>
<dbReference type="AlphaFoldDB" id="A0A7Y4P1G0"/>
<reference evidence="3 4" key="1">
    <citation type="submission" date="2020-05" db="EMBL/GenBank/DDBJ databases">
        <title>Genome sequence of Kribbella sandramycini ATCC 39419.</title>
        <authorList>
            <person name="Maclea K.S."/>
            <person name="Fair J.L."/>
        </authorList>
    </citation>
    <scope>NUCLEOTIDE SEQUENCE [LARGE SCALE GENOMIC DNA]</scope>
    <source>
        <strain evidence="3 4">ATCC 39419</strain>
    </source>
</reference>
<accession>A0A7Y4P1G0</accession>
<evidence type="ECO:0000313" key="4">
    <source>
        <dbReference type="Proteomes" id="UP000534306"/>
    </source>
</evidence>
<dbReference type="Proteomes" id="UP000553957">
    <property type="component" value="Unassembled WGS sequence"/>
</dbReference>
<evidence type="ECO:0000313" key="2">
    <source>
        <dbReference type="EMBL" id="MBB6570495.1"/>
    </source>
</evidence>
<organism evidence="3 4">
    <name type="scientific">Kribbella sandramycini</name>
    <dbReference type="NCBI Taxonomy" id="60450"/>
    <lineage>
        <taxon>Bacteria</taxon>
        <taxon>Bacillati</taxon>
        <taxon>Actinomycetota</taxon>
        <taxon>Actinomycetes</taxon>
        <taxon>Propionibacteriales</taxon>
        <taxon>Kribbellaceae</taxon>
        <taxon>Kribbella</taxon>
    </lineage>
</organism>
<feature type="region of interest" description="Disordered" evidence="1">
    <location>
        <begin position="1"/>
        <end position="32"/>
    </location>
</feature>
<reference evidence="2 5" key="2">
    <citation type="submission" date="2020-08" db="EMBL/GenBank/DDBJ databases">
        <title>Sequencing the genomes of 1000 actinobacteria strains.</title>
        <authorList>
            <person name="Klenk H.-P."/>
        </authorList>
    </citation>
    <scope>NUCLEOTIDE SEQUENCE [LARGE SCALE GENOMIC DNA]</scope>
    <source>
        <strain evidence="2 5">DSM 15626</strain>
    </source>
</reference>
<dbReference type="SUPFAM" id="SSF48371">
    <property type="entry name" value="ARM repeat"/>
    <property type="match status" value="1"/>
</dbReference>
<protein>
    <submittedName>
        <fullName evidence="3">Uncharacterized protein</fullName>
    </submittedName>
</protein>
<evidence type="ECO:0000313" key="3">
    <source>
        <dbReference type="EMBL" id="NOL43641.1"/>
    </source>
</evidence>
<name>A0A7Y4P1G0_9ACTN</name>
<evidence type="ECO:0000313" key="5">
    <source>
        <dbReference type="Proteomes" id="UP000553957"/>
    </source>
</evidence>
<dbReference type="InterPro" id="IPR016024">
    <property type="entry name" value="ARM-type_fold"/>
</dbReference>
<dbReference type="RefSeq" id="WP_171676910.1">
    <property type="nucleotide sequence ID" value="NZ_BAAAGT010000011.1"/>
</dbReference>
<keyword evidence="4" id="KW-1185">Reference proteome</keyword>
<proteinExistence type="predicted"/>
<dbReference type="EMBL" id="JABJRC010000007">
    <property type="protein sequence ID" value="NOL43641.1"/>
    <property type="molecule type" value="Genomic_DNA"/>
</dbReference>
<dbReference type="Proteomes" id="UP000534306">
    <property type="component" value="Unassembled WGS sequence"/>
</dbReference>